<evidence type="ECO:0000256" key="1">
    <source>
        <dbReference type="ARBA" id="ARBA00004370"/>
    </source>
</evidence>
<organism evidence="7 8">
    <name type="scientific">Hypsibius exemplaris</name>
    <name type="common">Freshwater tardigrade</name>
    <dbReference type="NCBI Taxonomy" id="2072580"/>
    <lineage>
        <taxon>Eukaryota</taxon>
        <taxon>Metazoa</taxon>
        <taxon>Ecdysozoa</taxon>
        <taxon>Tardigrada</taxon>
        <taxon>Eutardigrada</taxon>
        <taxon>Parachela</taxon>
        <taxon>Hypsibioidea</taxon>
        <taxon>Hypsibiidae</taxon>
        <taxon>Hypsibius</taxon>
    </lineage>
</organism>
<keyword evidence="8" id="KW-1185">Reference proteome</keyword>
<evidence type="ECO:0000256" key="3">
    <source>
        <dbReference type="ARBA" id="ARBA00022989"/>
    </source>
</evidence>
<proteinExistence type="predicted"/>
<dbReference type="PROSITE" id="PS50262">
    <property type="entry name" value="G_PROTEIN_RECEP_F1_2"/>
    <property type="match status" value="1"/>
</dbReference>
<feature type="transmembrane region" description="Helical" evidence="5">
    <location>
        <begin position="300"/>
        <end position="321"/>
    </location>
</feature>
<dbReference type="SUPFAM" id="SSF81321">
    <property type="entry name" value="Family A G protein-coupled receptor-like"/>
    <property type="match status" value="1"/>
</dbReference>
<dbReference type="Proteomes" id="UP000192578">
    <property type="component" value="Unassembled WGS sequence"/>
</dbReference>
<feature type="transmembrane region" description="Helical" evidence="5">
    <location>
        <begin position="257"/>
        <end position="279"/>
    </location>
</feature>
<dbReference type="GO" id="GO:0016020">
    <property type="term" value="C:membrane"/>
    <property type="evidence" value="ECO:0007669"/>
    <property type="project" value="UniProtKB-SubCell"/>
</dbReference>
<reference evidence="8" key="1">
    <citation type="submission" date="2017-01" db="EMBL/GenBank/DDBJ databases">
        <title>Comparative genomics of anhydrobiosis in the tardigrade Hypsibius dujardini.</title>
        <authorList>
            <person name="Yoshida Y."/>
            <person name="Koutsovoulos G."/>
            <person name="Laetsch D."/>
            <person name="Stevens L."/>
            <person name="Kumar S."/>
            <person name="Horikawa D."/>
            <person name="Ishino K."/>
            <person name="Komine S."/>
            <person name="Tomita M."/>
            <person name="Blaxter M."/>
            <person name="Arakawa K."/>
        </authorList>
    </citation>
    <scope>NUCLEOTIDE SEQUENCE [LARGE SCALE GENOMIC DNA]</scope>
    <source>
        <strain evidence="8">Z151</strain>
    </source>
</reference>
<accession>A0A1W0WDY7</accession>
<sequence length="415" mass="45879">MIKSKFHAASSVFVTFQPDGYPFPTADSYGARTLHYNTVSRTIGDTMTTSTNESFQYPGNYSSNMSLPITPHPPGYSNSTNIAANSASLTIGLLALTTQTFNLVVFSRWTNKEPYILLHVFLAYCSLSSGLCALTSAGLRSGPCSGTIALLRTLSTATYNFLYTLCITTLLQISIDRWLSVEFSARYRSIVRRRTIRKALLGVFLVAVALSVPGLASYWHTLKVSCNRPSVPGLYRTYEVTTRGFFIWKLFSGPLEIVLLFLTQARIIIIALAMRLRLLQRRRIISAAVPSSSLTVPRRTVAGIVWGTIRPSMIVLLISAFCNVSAMADLESLIADPGLRLLFRYLPSFQHFYSPFVYLLSFPRYRAIVWRGCFRARMAAVEGLSMERPTAGGGGPADTEPSMATAIAGVKRRDH</sequence>
<evidence type="ECO:0000256" key="2">
    <source>
        <dbReference type="ARBA" id="ARBA00022692"/>
    </source>
</evidence>
<feature type="transmembrane region" description="Helical" evidence="5">
    <location>
        <begin position="116"/>
        <end position="139"/>
    </location>
</feature>
<protein>
    <recommendedName>
        <fullName evidence="6">G-protein coupled receptors family 1 profile domain-containing protein</fullName>
    </recommendedName>
</protein>
<dbReference type="InterPro" id="IPR017452">
    <property type="entry name" value="GPCR_Rhodpsn_7TM"/>
</dbReference>
<evidence type="ECO:0000313" key="8">
    <source>
        <dbReference type="Proteomes" id="UP000192578"/>
    </source>
</evidence>
<feature type="transmembrane region" description="Helical" evidence="5">
    <location>
        <begin position="159"/>
        <end position="179"/>
    </location>
</feature>
<comment type="caution">
    <text evidence="7">The sequence shown here is derived from an EMBL/GenBank/DDBJ whole genome shotgun (WGS) entry which is preliminary data.</text>
</comment>
<name>A0A1W0WDY7_HYPEX</name>
<evidence type="ECO:0000256" key="5">
    <source>
        <dbReference type="SAM" id="Phobius"/>
    </source>
</evidence>
<dbReference type="CDD" id="cd00637">
    <property type="entry name" value="7tm_classA_rhodopsin-like"/>
    <property type="match status" value="1"/>
</dbReference>
<dbReference type="Gene3D" id="1.20.1070.10">
    <property type="entry name" value="Rhodopsin 7-helix transmembrane proteins"/>
    <property type="match status" value="1"/>
</dbReference>
<evidence type="ECO:0000259" key="6">
    <source>
        <dbReference type="PROSITE" id="PS50262"/>
    </source>
</evidence>
<keyword evidence="3 5" id="KW-1133">Transmembrane helix</keyword>
<evidence type="ECO:0000256" key="4">
    <source>
        <dbReference type="ARBA" id="ARBA00023136"/>
    </source>
</evidence>
<evidence type="ECO:0000313" key="7">
    <source>
        <dbReference type="EMBL" id="OQV13409.1"/>
    </source>
</evidence>
<dbReference type="EMBL" id="MTYJ01000124">
    <property type="protein sequence ID" value="OQV13409.1"/>
    <property type="molecule type" value="Genomic_DNA"/>
</dbReference>
<gene>
    <name evidence="7" type="ORF">BV898_12361</name>
</gene>
<feature type="transmembrane region" description="Helical" evidence="5">
    <location>
        <begin position="199"/>
        <end position="219"/>
    </location>
</feature>
<feature type="transmembrane region" description="Helical" evidence="5">
    <location>
        <begin position="341"/>
        <end position="361"/>
    </location>
</feature>
<comment type="subcellular location">
    <subcellularLocation>
        <location evidence="1">Membrane</location>
    </subcellularLocation>
</comment>
<keyword evidence="4 5" id="KW-0472">Membrane</keyword>
<feature type="domain" description="G-protein coupled receptors family 1 profile" evidence="6">
    <location>
        <begin position="167"/>
        <end position="358"/>
    </location>
</feature>
<keyword evidence="2 5" id="KW-0812">Transmembrane</keyword>
<dbReference type="AlphaFoldDB" id="A0A1W0WDY7"/>